<dbReference type="AlphaFoldDB" id="A0AAW0SGI8"/>
<accession>A0AAW0SGI8</accession>
<organism evidence="2 3">
    <name type="scientific">Scylla paramamosain</name>
    <name type="common">Mud crab</name>
    <dbReference type="NCBI Taxonomy" id="85552"/>
    <lineage>
        <taxon>Eukaryota</taxon>
        <taxon>Metazoa</taxon>
        <taxon>Ecdysozoa</taxon>
        <taxon>Arthropoda</taxon>
        <taxon>Crustacea</taxon>
        <taxon>Multicrustacea</taxon>
        <taxon>Malacostraca</taxon>
        <taxon>Eumalacostraca</taxon>
        <taxon>Eucarida</taxon>
        <taxon>Decapoda</taxon>
        <taxon>Pleocyemata</taxon>
        <taxon>Brachyura</taxon>
        <taxon>Eubrachyura</taxon>
        <taxon>Portunoidea</taxon>
        <taxon>Portunidae</taxon>
        <taxon>Portuninae</taxon>
        <taxon>Scylla</taxon>
    </lineage>
</organism>
<gene>
    <name evidence="2" type="ORF">O3P69_009705</name>
</gene>
<reference evidence="2 3" key="1">
    <citation type="submission" date="2023-03" db="EMBL/GenBank/DDBJ databases">
        <title>High-quality genome of Scylla paramamosain provides insights in environmental adaptation.</title>
        <authorList>
            <person name="Zhang L."/>
        </authorList>
    </citation>
    <scope>NUCLEOTIDE SEQUENCE [LARGE SCALE GENOMIC DNA]</scope>
    <source>
        <strain evidence="2">LZ_2023a</strain>
        <tissue evidence="2">Muscle</tissue>
    </source>
</reference>
<dbReference type="Proteomes" id="UP001487740">
    <property type="component" value="Unassembled WGS sequence"/>
</dbReference>
<protein>
    <submittedName>
        <fullName evidence="2">Uncharacterized protein</fullName>
    </submittedName>
</protein>
<evidence type="ECO:0000313" key="2">
    <source>
        <dbReference type="EMBL" id="KAK8373911.1"/>
    </source>
</evidence>
<feature type="region of interest" description="Disordered" evidence="1">
    <location>
        <begin position="1"/>
        <end position="28"/>
    </location>
</feature>
<evidence type="ECO:0000256" key="1">
    <source>
        <dbReference type="SAM" id="MobiDB-lite"/>
    </source>
</evidence>
<sequence>MAVPQRLHDGSGIPSARKTGWQGGEGRGCSDTVKQVLGAARPALPPASWLPDHCPSQIKCHSYGAVVPIRIAEGQDVCLECES</sequence>
<keyword evidence="3" id="KW-1185">Reference proteome</keyword>
<comment type="caution">
    <text evidence="2">The sequence shown here is derived from an EMBL/GenBank/DDBJ whole genome shotgun (WGS) entry which is preliminary data.</text>
</comment>
<evidence type="ECO:0000313" key="3">
    <source>
        <dbReference type="Proteomes" id="UP001487740"/>
    </source>
</evidence>
<dbReference type="EMBL" id="JARAKH010000785">
    <property type="protein sequence ID" value="KAK8373911.1"/>
    <property type="molecule type" value="Genomic_DNA"/>
</dbReference>
<name>A0AAW0SGI8_SCYPA</name>
<proteinExistence type="predicted"/>